<protein>
    <submittedName>
        <fullName evidence="1">Uncharacterized protein</fullName>
    </submittedName>
</protein>
<proteinExistence type="predicted"/>
<evidence type="ECO:0000313" key="1">
    <source>
        <dbReference type="EMBL" id="SDG48440.1"/>
    </source>
</evidence>
<dbReference type="EMBL" id="FNCP01000003">
    <property type="protein sequence ID" value="SDG48440.1"/>
    <property type="molecule type" value="Genomic_DNA"/>
</dbReference>
<gene>
    <name evidence="1" type="ORF">SAMN05443529_103182</name>
</gene>
<dbReference type="AlphaFoldDB" id="A0A1G7UNY6"/>
<name>A0A1G7UNY6_9FIRM</name>
<accession>A0A1G7UNY6</accession>
<sequence>MVLKQAISVKCVCGSTMEFPEGEIKAKCQTKCCLAQWEIGPEGFWSVFVPIIAKPKKLNHYEKYMAWRNKNRKKRRKRK</sequence>
<dbReference type="RefSeq" id="WP_092330361.1">
    <property type="nucleotide sequence ID" value="NZ_FNCP01000003.1"/>
</dbReference>
<evidence type="ECO:0000313" key="2">
    <source>
        <dbReference type="Proteomes" id="UP000198656"/>
    </source>
</evidence>
<reference evidence="2" key="1">
    <citation type="submission" date="2016-10" db="EMBL/GenBank/DDBJ databases">
        <authorList>
            <person name="Varghese N."/>
            <person name="Submissions S."/>
        </authorList>
    </citation>
    <scope>NUCLEOTIDE SEQUENCE [LARGE SCALE GENOMIC DNA]</scope>
    <source>
        <strain evidence="2">DSM 8344</strain>
    </source>
</reference>
<dbReference type="OrthoDB" id="1799586at2"/>
<dbReference type="Proteomes" id="UP000198656">
    <property type="component" value="Unassembled WGS sequence"/>
</dbReference>
<organism evidence="1 2">
    <name type="scientific">Desulfosporosinus hippei DSM 8344</name>
    <dbReference type="NCBI Taxonomy" id="1121419"/>
    <lineage>
        <taxon>Bacteria</taxon>
        <taxon>Bacillati</taxon>
        <taxon>Bacillota</taxon>
        <taxon>Clostridia</taxon>
        <taxon>Eubacteriales</taxon>
        <taxon>Desulfitobacteriaceae</taxon>
        <taxon>Desulfosporosinus</taxon>
    </lineage>
</organism>
<keyword evidence="2" id="KW-1185">Reference proteome</keyword>
<dbReference type="STRING" id="1121419.SAMN05443529_103182"/>